<evidence type="ECO:0000256" key="3">
    <source>
        <dbReference type="ARBA" id="ARBA00008621"/>
    </source>
</evidence>
<keyword evidence="5 9" id="KW-0479">Metal-binding</keyword>
<comment type="cofactor">
    <cofactor evidence="9">
        <name>Mg(2+)</name>
        <dbReference type="ChEBI" id="CHEBI:18420"/>
    </cofactor>
</comment>
<name>A0A2W4QMC1_9GAMM</name>
<dbReference type="GO" id="GO:0046872">
    <property type="term" value="F:metal ion binding"/>
    <property type="evidence" value="ECO:0007669"/>
    <property type="project" value="UniProtKB-KW"/>
</dbReference>
<dbReference type="GO" id="GO:0008428">
    <property type="term" value="F:ribonuclease inhibitor activity"/>
    <property type="evidence" value="ECO:0007669"/>
    <property type="project" value="InterPro"/>
</dbReference>
<protein>
    <recommendedName>
        <fullName evidence="10">4-hydroxy-4-methyl-2-oxoglutarate aldolase</fullName>
        <shortName evidence="10">HMG aldolase</shortName>
        <ecNumber evidence="10">4.1.1.112</ecNumber>
        <ecNumber evidence="10">4.1.3.17</ecNumber>
    </recommendedName>
    <alternativeName>
        <fullName evidence="10">Oxaloacetate decarboxylase</fullName>
    </alternativeName>
</protein>
<dbReference type="InterPro" id="IPR036704">
    <property type="entry name" value="RraA/RraA-like_sf"/>
</dbReference>
<comment type="function">
    <text evidence="7 10">Catalyzes the aldol cleavage of 4-hydroxy-4-methyl-2-oxoglutarate (HMG) into 2 molecules of pyruvate. Also contains a secondary oxaloacetate (OAA) decarboxylase activity due to the common pyruvate enolate transition state formed following C-C bond cleavage in the retro-aldol and decarboxylation reactions.</text>
</comment>
<dbReference type="EC" id="4.1.1.112" evidence="10"/>
<dbReference type="PANTHER" id="PTHR33254">
    <property type="entry name" value="4-HYDROXY-4-METHYL-2-OXOGLUTARATE ALDOLASE 3-RELATED"/>
    <property type="match status" value="1"/>
</dbReference>
<evidence type="ECO:0000256" key="10">
    <source>
        <dbReference type="RuleBase" id="RU004338"/>
    </source>
</evidence>
<evidence type="ECO:0000256" key="5">
    <source>
        <dbReference type="ARBA" id="ARBA00022723"/>
    </source>
</evidence>
<dbReference type="AlphaFoldDB" id="A0A2W4QMC1"/>
<evidence type="ECO:0000256" key="6">
    <source>
        <dbReference type="ARBA" id="ARBA00023239"/>
    </source>
</evidence>
<feature type="binding site" evidence="9">
    <location>
        <position position="101"/>
    </location>
    <ligand>
        <name>Mg(2+)</name>
        <dbReference type="ChEBI" id="CHEBI:18420"/>
    </ligand>
</feature>
<comment type="catalytic activity">
    <reaction evidence="8 10">
        <text>oxaloacetate + H(+) = pyruvate + CO2</text>
        <dbReference type="Rhea" id="RHEA:15641"/>
        <dbReference type="ChEBI" id="CHEBI:15361"/>
        <dbReference type="ChEBI" id="CHEBI:15378"/>
        <dbReference type="ChEBI" id="CHEBI:16452"/>
        <dbReference type="ChEBI" id="CHEBI:16526"/>
        <dbReference type="EC" id="4.1.1.112"/>
    </reaction>
</comment>
<evidence type="ECO:0000313" key="12">
    <source>
        <dbReference type="Proteomes" id="UP000249396"/>
    </source>
</evidence>
<organism evidence="11 12">
    <name type="scientific">Candidatus Methylumidiphilus alinenensis</name>
    <dbReference type="NCBI Taxonomy" id="2202197"/>
    <lineage>
        <taxon>Bacteria</taxon>
        <taxon>Pseudomonadati</taxon>
        <taxon>Pseudomonadota</taxon>
        <taxon>Gammaproteobacteria</taxon>
        <taxon>Methylococcales</taxon>
        <taxon>Candidatus Methylumidiphilus</taxon>
    </lineage>
</organism>
<evidence type="ECO:0000313" key="11">
    <source>
        <dbReference type="EMBL" id="PZN72963.1"/>
    </source>
</evidence>
<dbReference type="NCBIfam" id="TIGR01935">
    <property type="entry name" value="NOT-MenG"/>
    <property type="match status" value="1"/>
</dbReference>
<dbReference type="EMBL" id="QJPH01000471">
    <property type="protein sequence ID" value="PZN72963.1"/>
    <property type="molecule type" value="Genomic_DNA"/>
</dbReference>
<evidence type="ECO:0000256" key="4">
    <source>
        <dbReference type="ARBA" id="ARBA00011233"/>
    </source>
</evidence>
<comment type="caution">
    <text evidence="11">The sequence shown here is derived from an EMBL/GenBank/DDBJ whole genome shotgun (WGS) entry which is preliminary data.</text>
</comment>
<dbReference type="Pfam" id="PF03737">
    <property type="entry name" value="RraA-like"/>
    <property type="match status" value="1"/>
</dbReference>
<dbReference type="Gene3D" id="3.50.30.40">
    <property type="entry name" value="Ribonuclease E inhibitor RraA/RraA-like"/>
    <property type="match status" value="1"/>
</dbReference>
<gene>
    <name evidence="11" type="ORF">DM484_23600</name>
</gene>
<proteinExistence type="inferred from homology"/>
<evidence type="ECO:0000256" key="8">
    <source>
        <dbReference type="ARBA" id="ARBA00047973"/>
    </source>
</evidence>
<dbReference type="InterPro" id="IPR005493">
    <property type="entry name" value="RraA/RraA-like"/>
</dbReference>
<dbReference type="EC" id="4.1.3.17" evidence="10"/>
<dbReference type="InterPro" id="IPR010203">
    <property type="entry name" value="RraA"/>
</dbReference>
<dbReference type="NCBIfam" id="NF006875">
    <property type="entry name" value="PRK09372.1"/>
    <property type="match status" value="1"/>
</dbReference>
<dbReference type="GO" id="GO:0051252">
    <property type="term" value="P:regulation of RNA metabolic process"/>
    <property type="evidence" value="ECO:0007669"/>
    <property type="project" value="InterPro"/>
</dbReference>
<dbReference type="CDD" id="cd16841">
    <property type="entry name" value="RraA_family"/>
    <property type="match status" value="1"/>
</dbReference>
<dbReference type="Proteomes" id="UP000249396">
    <property type="component" value="Unassembled WGS sequence"/>
</dbReference>
<comment type="cofactor">
    <cofactor evidence="2 10">
        <name>a divalent metal cation</name>
        <dbReference type="ChEBI" id="CHEBI:60240"/>
    </cofactor>
</comment>
<keyword evidence="9" id="KW-0460">Magnesium</keyword>
<accession>A0A2W4QMC1</accession>
<feature type="binding site" evidence="9">
    <location>
        <begin position="78"/>
        <end position="81"/>
    </location>
    <ligand>
        <name>substrate</name>
    </ligand>
</feature>
<comment type="catalytic activity">
    <reaction evidence="1 10">
        <text>4-hydroxy-4-methyl-2-oxoglutarate = 2 pyruvate</text>
        <dbReference type="Rhea" id="RHEA:22748"/>
        <dbReference type="ChEBI" id="CHEBI:15361"/>
        <dbReference type="ChEBI" id="CHEBI:58276"/>
        <dbReference type="EC" id="4.1.3.17"/>
    </reaction>
</comment>
<dbReference type="PANTHER" id="PTHR33254:SF4">
    <property type="entry name" value="4-HYDROXY-4-METHYL-2-OXOGLUTARATE ALDOLASE 3-RELATED"/>
    <property type="match status" value="1"/>
</dbReference>
<dbReference type="GO" id="GO:0008948">
    <property type="term" value="F:oxaloacetate decarboxylase activity"/>
    <property type="evidence" value="ECO:0007669"/>
    <property type="project" value="UniProtKB-EC"/>
</dbReference>
<feature type="binding site" evidence="9">
    <location>
        <position position="100"/>
    </location>
    <ligand>
        <name>substrate</name>
    </ligand>
</feature>
<dbReference type="SUPFAM" id="SSF89562">
    <property type="entry name" value="RraA-like"/>
    <property type="match status" value="1"/>
</dbReference>
<reference evidence="11 12" key="1">
    <citation type="journal article" date="2018" name="Aquat. Microb. Ecol.">
        <title>Gammaproteobacterial methanotrophs dominate.</title>
        <authorList>
            <person name="Rissanen A.J."/>
            <person name="Saarenheimo J."/>
            <person name="Tiirola M."/>
            <person name="Peura S."/>
            <person name="Aalto S.L."/>
            <person name="Karvinen A."/>
            <person name="Nykanen H."/>
        </authorList>
    </citation>
    <scope>NUCLEOTIDE SEQUENCE [LARGE SCALE GENOMIC DNA]</scope>
    <source>
        <strain evidence="11">AMbin10</strain>
    </source>
</reference>
<evidence type="ECO:0000256" key="2">
    <source>
        <dbReference type="ARBA" id="ARBA00001968"/>
    </source>
</evidence>
<comment type="similarity">
    <text evidence="3 10">Belongs to the class II aldolase/RraA-like family.</text>
</comment>
<evidence type="ECO:0000256" key="7">
    <source>
        <dbReference type="ARBA" id="ARBA00025046"/>
    </source>
</evidence>
<evidence type="ECO:0000256" key="9">
    <source>
        <dbReference type="PIRSR" id="PIRSR605493-1"/>
    </source>
</evidence>
<keyword evidence="6 10" id="KW-0456">Lyase</keyword>
<sequence length="162" mass="17688">MSFKTPDLCDKFVDKIHHLQVADPIFKSFGGTQTFCGRVTTLKIFEDNAPLRQVLEEKVEDRVLVIDGGGSHRCALFGGNLSKLASDNGWSGIIVYGCIRDSVEISKLPIGVLALHTHPMKSNKRGGGDRDCLITFAGVNFRTGSYLYADEDGVIVADDKLV</sequence>
<dbReference type="GO" id="GO:0047443">
    <property type="term" value="F:4-hydroxy-4-methyl-2-oxoglutarate aldolase activity"/>
    <property type="evidence" value="ECO:0007669"/>
    <property type="project" value="UniProtKB-EC"/>
</dbReference>
<comment type="subunit">
    <text evidence="4 10">Homotrimer.</text>
</comment>
<evidence type="ECO:0000256" key="1">
    <source>
        <dbReference type="ARBA" id="ARBA00001342"/>
    </source>
</evidence>